<protein>
    <recommendedName>
        <fullName evidence="4">SAM domain-containing protein</fullName>
    </recommendedName>
</protein>
<name>A0AAD9PXK5_ACRCE</name>
<evidence type="ECO:0000313" key="3">
    <source>
        <dbReference type="Proteomes" id="UP001249851"/>
    </source>
</evidence>
<dbReference type="AlphaFoldDB" id="A0AAD9PXK5"/>
<dbReference type="EMBL" id="JARQWQ010000107">
    <property type="protein sequence ID" value="KAK2550701.1"/>
    <property type="molecule type" value="Genomic_DNA"/>
</dbReference>
<keyword evidence="3" id="KW-1185">Reference proteome</keyword>
<dbReference type="InterPro" id="IPR013761">
    <property type="entry name" value="SAM/pointed_sf"/>
</dbReference>
<feature type="compositionally biased region" description="Basic and acidic residues" evidence="1">
    <location>
        <begin position="323"/>
        <end position="354"/>
    </location>
</feature>
<feature type="compositionally biased region" description="Low complexity" evidence="1">
    <location>
        <begin position="294"/>
        <end position="313"/>
    </location>
</feature>
<accession>A0AAD9PXK5</accession>
<evidence type="ECO:0000313" key="2">
    <source>
        <dbReference type="EMBL" id="KAK2550701.1"/>
    </source>
</evidence>
<comment type="caution">
    <text evidence="2">The sequence shown here is derived from an EMBL/GenBank/DDBJ whole genome shotgun (WGS) entry which is preliminary data.</text>
</comment>
<reference evidence="2" key="1">
    <citation type="journal article" date="2023" name="G3 (Bethesda)">
        <title>Whole genome assembly and annotation of the endangered Caribbean coral Acropora cervicornis.</title>
        <authorList>
            <person name="Selwyn J.D."/>
            <person name="Vollmer S.V."/>
        </authorList>
    </citation>
    <scope>NUCLEOTIDE SEQUENCE</scope>
    <source>
        <strain evidence="2">K2</strain>
    </source>
</reference>
<evidence type="ECO:0000256" key="1">
    <source>
        <dbReference type="SAM" id="MobiDB-lite"/>
    </source>
</evidence>
<gene>
    <name evidence="2" type="ORF">P5673_028571</name>
</gene>
<dbReference type="Proteomes" id="UP001249851">
    <property type="component" value="Unassembled WGS sequence"/>
</dbReference>
<proteinExistence type="predicted"/>
<feature type="region of interest" description="Disordered" evidence="1">
    <location>
        <begin position="279"/>
        <end position="354"/>
    </location>
</feature>
<reference evidence="2" key="2">
    <citation type="journal article" date="2023" name="Science">
        <title>Genomic signatures of disease resistance in endangered staghorn corals.</title>
        <authorList>
            <person name="Vollmer S.V."/>
            <person name="Selwyn J.D."/>
            <person name="Despard B.A."/>
            <person name="Roesel C.L."/>
        </authorList>
    </citation>
    <scope>NUCLEOTIDE SEQUENCE</scope>
    <source>
        <strain evidence="2">K2</strain>
    </source>
</reference>
<evidence type="ECO:0008006" key="4">
    <source>
        <dbReference type="Google" id="ProtNLM"/>
    </source>
</evidence>
<dbReference type="Gene3D" id="1.10.150.50">
    <property type="entry name" value="Transcription Factor, Ets-1"/>
    <property type="match status" value="1"/>
</dbReference>
<organism evidence="2 3">
    <name type="scientific">Acropora cervicornis</name>
    <name type="common">Staghorn coral</name>
    <dbReference type="NCBI Taxonomy" id="6130"/>
    <lineage>
        <taxon>Eukaryota</taxon>
        <taxon>Metazoa</taxon>
        <taxon>Cnidaria</taxon>
        <taxon>Anthozoa</taxon>
        <taxon>Hexacorallia</taxon>
        <taxon>Scleractinia</taxon>
        <taxon>Astrocoeniina</taxon>
        <taxon>Acroporidae</taxon>
        <taxon>Acropora</taxon>
    </lineage>
</organism>
<sequence length="354" mass="39922">MADSQPERTGSVEEVCEFLTERHVEESTVERFREEKFDCVAVQYSNASTLKELGLKLGDIFALKAFIEGIIKGSPQDNKEERKRKLIEILQKKADNSKPKPTYTKLNSGKTPARPKTRRILLGLMTYDMKKKKYTRVSLVKGGGTRKVDLPVDFNREDVIQYAVKLFYPEVEYPGSTSGVSYEIANFKQEPVSSLVDSDGTVHEFTIQKYCELCKTHQFNLYLLVKENPEVEDEQVKEDDSDLLIPVFGSPVEEKIPNLSLEAGQTECQPVVSSQFYHASSMSSVDDRSRRNRTSTPSSTSTSTGGTSGEETSFNWTLIGLSSDRRQLREEQQNALEKSLKADQEKEASKRDAA</sequence>